<evidence type="ECO:0000313" key="2">
    <source>
        <dbReference type="EMBL" id="VDD78903.1"/>
    </source>
</evidence>
<sequence length="173" mass="19181">MRRDATRQTTWQGDFDAKLPQEDDMDDEIDDENDDELAVSSKAKESSGHFLQHPHAFPTSGGFETTMITNSSSIDSGAESEGELSSSSISHCQQQEIGEFATMQSMYSHAFRNAMLQEGGAMLGWLSRPSDLCYHDIMRSSFSQIPSPSIVKQYPFHPQTAATSTTSDFKALR</sequence>
<evidence type="ECO:0000313" key="3">
    <source>
        <dbReference type="Proteomes" id="UP000267029"/>
    </source>
</evidence>
<organism evidence="2 3">
    <name type="scientific">Mesocestoides corti</name>
    <name type="common">Flatworm</name>
    <dbReference type="NCBI Taxonomy" id="53468"/>
    <lineage>
        <taxon>Eukaryota</taxon>
        <taxon>Metazoa</taxon>
        <taxon>Spiralia</taxon>
        <taxon>Lophotrochozoa</taxon>
        <taxon>Platyhelminthes</taxon>
        <taxon>Cestoda</taxon>
        <taxon>Eucestoda</taxon>
        <taxon>Cyclophyllidea</taxon>
        <taxon>Mesocestoididae</taxon>
        <taxon>Mesocestoides</taxon>
    </lineage>
</organism>
<reference evidence="2 3" key="1">
    <citation type="submission" date="2018-10" db="EMBL/GenBank/DDBJ databases">
        <authorList>
            <consortium name="Pathogen Informatics"/>
        </authorList>
    </citation>
    <scope>NUCLEOTIDE SEQUENCE [LARGE SCALE GENOMIC DNA]</scope>
</reference>
<feature type="compositionally biased region" description="Acidic residues" evidence="1">
    <location>
        <begin position="22"/>
        <end position="37"/>
    </location>
</feature>
<dbReference type="AlphaFoldDB" id="A0A3P6HYW3"/>
<gene>
    <name evidence="2" type="ORF">MCOS_LOCUS4906</name>
</gene>
<feature type="region of interest" description="Disordered" evidence="1">
    <location>
        <begin position="1"/>
        <end position="61"/>
    </location>
</feature>
<dbReference type="Proteomes" id="UP000267029">
    <property type="component" value="Unassembled WGS sequence"/>
</dbReference>
<dbReference type="EMBL" id="UXSR01002644">
    <property type="protein sequence ID" value="VDD78903.1"/>
    <property type="molecule type" value="Genomic_DNA"/>
</dbReference>
<dbReference type="STRING" id="53468.A0A3P6HYW3"/>
<evidence type="ECO:0000256" key="1">
    <source>
        <dbReference type="SAM" id="MobiDB-lite"/>
    </source>
</evidence>
<keyword evidence="3" id="KW-1185">Reference proteome</keyword>
<name>A0A3P6HYW3_MESCO</name>
<proteinExistence type="predicted"/>
<accession>A0A3P6HYW3</accession>
<protein>
    <submittedName>
        <fullName evidence="2">Uncharacterized protein</fullName>
    </submittedName>
</protein>